<feature type="domain" description="RNA polymerase III Rpc82 C -terminal" evidence="7">
    <location>
        <begin position="290"/>
        <end position="428"/>
    </location>
</feature>
<dbReference type="OMA" id="GQYVVHM"/>
<dbReference type="InterPro" id="IPR055207">
    <property type="entry name" value="POLR3C_WHD"/>
</dbReference>
<dbReference type="Pfam" id="PF08221">
    <property type="entry name" value="HTH_9"/>
    <property type="match status" value="1"/>
</dbReference>
<proteinExistence type="inferred from homology"/>
<comment type="subcellular location">
    <subcellularLocation>
        <location evidence="1 5">Nucleus</location>
    </subcellularLocation>
</comment>
<evidence type="ECO:0000259" key="9">
    <source>
        <dbReference type="Pfam" id="PF22536"/>
    </source>
</evidence>
<keyword evidence="11" id="KW-1185">Reference proteome</keyword>
<evidence type="ECO:0000256" key="2">
    <source>
        <dbReference type="ARBA" id="ARBA00022478"/>
    </source>
</evidence>
<dbReference type="InterPro" id="IPR036388">
    <property type="entry name" value="WH-like_DNA-bd_sf"/>
</dbReference>
<accession>A0A0P1AWK6</accession>
<dbReference type="InterPro" id="IPR039748">
    <property type="entry name" value="RPC3"/>
</dbReference>
<dbReference type="RefSeq" id="XP_024581858.1">
    <property type="nucleotide sequence ID" value="XM_024716240.1"/>
</dbReference>
<dbReference type="STRING" id="4781.A0A0P1AWK6"/>
<dbReference type="OrthoDB" id="272392at2759"/>
<protein>
    <recommendedName>
        <fullName evidence="5">DNA-directed RNA polymerase III subunit RPC3</fullName>
        <shortName evidence="5">RNA polymerase III subunit C3</shortName>
    </recommendedName>
</protein>
<feature type="domain" description="RNA polymerase III subunit RPC82-related helix-turn-helix" evidence="8">
    <location>
        <begin position="17"/>
        <end position="80"/>
    </location>
</feature>
<dbReference type="PANTHER" id="PTHR12949">
    <property type="entry name" value="RNA POLYMERASE III DNA DIRECTED -RELATED"/>
    <property type="match status" value="1"/>
</dbReference>
<dbReference type="GO" id="GO:0003697">
    <property type="term" value="F:single-stranded DNA binding"/>
    <property type="evidence" value="ECO:0007669"/>
    <property type="project" value="UniProtKB-UniRule"/>
</dbReference>
<evidence type="ECO:0000256" key="5">
    <source>
        <dbReference type="RuleBase" id="RU367076"/>
    </source>
</evidence>
<dbReference type="FunFam" id="1.10.10.10:FF:000420">
    <property type="entry name" value="RNA polymerase III subunit, putative"/>
    <property type="match status" value="1"/>
</dbReference>
<dbReference type="GO" id="GO:0005666">
    <property type="term" value="C:RNA polymerase III complex"/>
    <property type="evidence" value="ECO:0007669"/>
    <property type="project" value="UniProtKB-UniRule"/>
</dbReference>
<dbReference type="EMBL" id="CCYD01001583">
    <property type="protein sequence ID" value="CEG45489.1"/>
    <property type="molecule type" value="Genomic_DNA"/>
</dbReference>
<comment type="subunit">
    <text evidence="5">Component of the RNA polymerase III (Pol III) complex consisting of 17 subunits.</text>
</comment>
<evidence type="ECO:0000256" key="6">
    <source>
        <dbReference type="SAM" id="MobiDB-lite"/>
    </source>
</evidence>
<dbReference type="GO" id="GO:0006351">
    <property type="term" value="P:DNA-templated transcription"/>
    <property type="evidence" value="ECO:0007669"/>
    <property type="project" value="InterPro"/>
</dbReference>
<reference evidence="11" key="1">
    <citation type="submission" date="2014-09" db="EMBL/GenBank/DDBJ databases">
        <authorList>
            <person name="Sharma Rahul"/>
            <person name="Thines Marco"/>
        </authorList>
    </citation>
    <scope>NUCLEOTIDE SEQUENCE [LARGE SCALE GENOMIC DNA]</scope>
</reference>
<feature type="domain" description="DNA-directed RNA polymerase III subunit RPC3 winged-helix" evidence="9">
    <location>
        <begin position="488"/>
        <end position="564"/>
    </location>
</feature>
<keyword evidence="2 5" id="KW-0240">DNA-directed RNA polymerase</keyword>
<dbReference type="Pfam" id="PF05645">
    <property type="entry name" value="RNA_pol_Rpc82"/>
    <property type="match status" value="1"/>
</dbReference>
<evidence type="ECO:0000256" key="1">
    <source>
        <dbReference type="ARBA" id="ARBA00004123"/>
    </source>
</evidence>
<organism evidence="10 11">
    <name type="scientific">Plasmopara halstedii</name>
    <name type="common">Downy mildew of sunflower</name>
    <dbReference type="NCBI Taxonomy" id="4781"/>
    <lineage>
        <taxon>Eukaryota</taxon>
        <taxon>Sar</taxon>
        <taxon>Stramenopiles</taxon>
        <taxon>Oomycota</taxon>
        <taxon>Peronosporomycetes</taxon>
        <taxon>Peronosporales</taxon>
        <taxon>Peronosporaceae</taxon>
        <taxon>Plasmopara</taxon>
    </lineage>
</organism>
<dbReference type="InterPro" id="IPR008806">
    <property type="entry name" value="RNA_pol_III_Rpc82_C"/>
</dbReference>
<comment type="function">
    <text evidence="5">DNA-dependent RNA polymerase catalyzes the transcription of DNA into RNA using the four ribonucleoside triphosphates as substrates. Specific core component of RNA polymerase III which synthesizes small RNAs, such as 5S rRNA and tRNAs.</text>
</comment>
<feature type="compositionally biased region" description="Polar residues" evidence="6">
    <location>
        <begin position="238"/>
        <end position="255"/>
    </location>
</feature>
<evidence type="ECO:0000256" key="3">
    <source>
        <dbReference type="ARBA" id="ARBA00023163"/>
    </source>
</evidence>
<feature type="region of interest" description="Disordered" evidence="6">
    <location>
        <begin position="238"/>
        <end position="348"/>
    </location>
</feature>
<dbReference type="Pfam" id="PF22536">
    <property type="entry name" value="WHD_POLR3C"/>
    <property type="match status" value="1"/>
</dbReference>
<name>A0A0P1AWK6_PLAHL</name>
<dbReference type="Proteomes" id="UP000054928">
    <property type="component" value="Unassembled WGS sequence"/>
</dbReference>
<evidence type="ECO:0000313" key="11">
    <source>
        <dbReference type="Proteomes" id="UP000054928"/>
    </source>
</evidence>
<evidence type="ECO:0000256" key="4">
    <source>
        <dbReference type="ARBA" id="ARBA00023242"/>
    </source>
</evidence>
<sequence>MISENKAAFASHSQRALVMSIVREDFGDVAEKVAETLLRSEGLRLAEIVHKLQRETTTTSAVLSMHEIKCALLKLLQHNVLDVKPVRGDTPAVSYKINVEEALYRLRFPKFIELAKETFGVEGEVVMEELLVQGRMRMDQSIETMAYNLAEARRQEQKVQAQEGGTVEDEIGEDELDECRYLVRDVFVEMAKKRYISRVHPLELKLTEAEEVPVVSSTSNGQDDSTTGILRATSNNNEMHLNAGNTSKSTGSSDGISVRGKKRKVSPLPSGNTIPVELQMMLDADEASRREKEDSEAEWTPSSASSSRGIKRKKSKRAKLPTRGASNKDGNTGGETSGEDAPEVSGTHTDETSLVWRFGMTQMLRDLRHKTCIRFASENINAVAGVIVEAMLQHSSPREREKDEATSAPVSARDLFNMESVKKALPSESNNPWRLLLNYITVMCRDKSGMIMKVAQEAFDPTKARASDGGQYVVHMQKIVEFLQQATVHAYIQDKYGVASARIVRLLMEKRQLEQKSIGELALLPSNDARHRLYELYTDKLVKLQEIPKRADHNPAFTFFCWSVDVLQMQTRITERVQDSLCRLRRRRKFEAEENKELIARSEQLVEALDIDKFDKLSRSLDRLDRAIIHLDGMLMLFRDF</sequence>
<feature type="compositionally biased region" description="Basic residues" evidence="6">
    <location>
        <begin position="309"/>
        <end position="320"/>
    </location>
</feature>
<comment type="similarity">
    <text evidence="5">Belongs to the eukaryotic RPC3/POLR3C RNA polymerase subunit family.</text>
</comment>
<dbReference type="GeneID" id="36396836"/>
<evidence type="ECO:0000313" key="10">
    <source>
        <dbReference type="EMBL" id="CEG45489.1"/>
    </source>
</evidence>
<dbReference type="Gene3D" id="1.10.10.10">
    <property type="entry name" value="Winged helix-like DNA-binding domain superfamily/Winged helix DNA-binding domain"/>
    <property type="match status" value="4"/>
</dbReference>
<evidence type="ECO:0000259" key="8">
    <source>
        <dbReference type="Pfam" id="PF08221"/>
    </source>
</evidence>
<dbReference type="InterPro" id="IPR013197">
    <property type="entry name" value="RNA_pol_III_RPC82-rel_HTH"/>
</dbReference>
<keyword evidence="4 5" id="KW-0539">Nucleus</keyword>
<keyword evidence="3 5" id="KW-0804">Transcription</keyword>
<dbReference type="PANTHER" id="PTHR12949:SF0">
    <property type="entry name" value="DNA-DIRECTED RNA POLYMERASE III SUBUNIT RPC3"/>
    <property type="match status" value="1"/>
</dbReference>
<dbReference type="AlphaFoldDB" id="A0A0P1AWK6"/>
<evidence type="ECO:0000259" key="7">
    <source>
        <dbReference type="Pfam" id="PF05645"/>
    </source>
</evidence>